<evidence type="ECO:0000313" key="2">
    <source>
        <dbReference type="EMBL" id="MDY0873389.1"/>
    </source>
</evidence>
<sequence>MIVAVDIAILISAALSAWFWWKASGRKLRRISYKEVLDARDINRIIVTINRGQILNARAALATAISAGLVAVRFFITLLEPYF</sequence>
<keyword evidence="1" id="KW-0812">Transmembrane</keyword>
<comment type="caution">
    <text evidence="2">The sequence shown here is derived from an EMBL/GenBank/DDBJ whole genome shotgun (WGS) entry which is preliminary data.</text>
</comment>
<dbReference type="Proteomes" id="UP001271769">
    <property type="component" value="Unassembled WGS sequence"/>
</dbReference>
<reference evidence="2 3" key="1">
    <citation type="journal article" date="2013" name="Antonie Van Leeuwenhoek">
        <title>Dongia rigui sp. nov., isolated from freshwater of a large wetland in Korea.</title>
        <authorList>
            <person name="Baik K.S."/>
            <person name="Hwang Y.M."/>
            <person name="Choi J.S."/>
            <person name="Kwon J."/>
            <person name="Seong C.N."/>
        </authorList>
    </citation>
    <scope>NUCLEOTIDE SEQUENCE [LARGE SCALE GENOMIC DNA]</scope>
    <source>
        <strain evidence="2 3">04SU4-P</strain>
    </source>
</reference>
<name>A0ABU5E1B1_9PROT</name>
<accession>A0ABU5E1B1</accession>
<keyword evidence="1" id="KW-0472">Membrane</keyword>
<protein>
    <submittedName>
        <fullName evidence="2">Uncharacterized protein</fullName>
    </submittedName>
</protein>
<dbReference type="EMBL" id="JAXCLX010000003">
    <property type="protein sequence ID" value="MDY0873389.1"/>
    <property type="molecule type" value="Genomic_DNA"/>
</dbReference>
<dbReference type="RefSeq" id="WP_320501865.1">
    <property type="nucleotide sequence ID" value="NZ_JAXCLX010000003.1"/>
</dbReference>
<proteinExistence type="predicted"/>
<gene>
    <name evidence="2" type="ORF">SMD31_15720</name>
</gene>
<feature type="transmembrane region" description="Helical" evidence="1">
    <location>
        <begin position="59"/>
        <end position="79"/>
    </location>
</feature>
<feature type="transmembrane region" description="Helical" evidence="1">
    <location>
        <begin position="6"/>
        <end position="23"/>
    </location>
</feature>
<evidence type="ECO:0000313" key="3">
    <source>
        <dbReference type="Proteomes" id="UP001271769"/>
    </source>
</evidence>
<organism evidence="2 3">
    <name type="scientific">Dongia rigui</name>
    <dbReference type="NCBI Taxonomy" id="940149"/>
    <lineage>
        <taxon>Bacteria</taxon>
        <taxon>Pseudomonadati</taxon>
        <taxon>Pseudomonadota</taxon>
        <taxon>Alphaproteobacteria</taxon>
        <taxon>Rhodospirillales</taxon>
        <taxon>Dongiaceae</taxon>
        <taxon>Dongia</taxon>
    </lineage>
</organism>
<evidence type="ECO:0000256" key="1">
    <source>
        <dbReference type="SAM" id="Phobius"/>
    </source>
</evidence>
<keyword evidence="3" id="KW-1185">Reference proteome</keyword>
<keyword evidence="1" id="KW-1133">Transmembrane helix</keyword>